<dbReference type="EMBL" id="JFHE01000013">
    <property type="protein sequence ID" value="KDR34488.1"/>
    <property type="molecule type" value="Genomic_DNA"/>
</dbReference>
<comment type="caution">
    <text evidence="3">The sequence shown here is derived from an EMBL/GenBank/DDBJ whole genome shotgun (WGS) entry which is preliminary data.</text>
</comment>
<keyword evidence="1" id="KW-0812">Transmembrane</keyword>
<keyword evidence="1" id="KW-0472">Membrane</keyword>
<evidence type="ECO:0000313" key="5">
    <source>
        <dbReference type="Proteomes" id="UP000597138"/>
    </source>
</evidence>
<dbReference type="AlphaFoldDB" id="A0A069P1K3"/>
<keyword evidence="1" id="KW-1133">Transmembrane helix</keyword>
<reference evidence="2" key="1">
    <citation type="journal article" date="2014" name="Int. J. Syst. Evol. Microbiol.">
        <title>Complete genome of a new Firmicutes species belonging to the dominant human colonic microbiota ('Ruminococcus bicirculans') reveals two chromosomes and a selective capacity to utilize plant glucans.</title>
        <authorList>
            <consortium name="NISC Comparative Sequencing Program"/>
            <person name="Wegmann U."/>
            <person name="Louis P."/>
            <person name="Goesmann A."/>
            <person name="Henrissat B."/>
            <person name="Duncan S.H."/>
            <person name="Flint H.J."/>
        </authorList>
    </citation>
    <scope>NUCLEOTIDE SEQUENCE</scope>
    <source>
        <strain evidence="2">CGMCC 1.11013</strain>
    </source>
</reference>
<proteinExistence type="predicted"/>
<name>A0A069P1K3_9BURK</name>
<feature type="transmembrane region" description="Helical" evidence="1">
    <location>
        <begin position="12"/>
        <end position="31"/>
    </location>
</feature>
<organism evidence="3 4">
    <name type="scientific">Caballeronia grimmiae</name>
    <dbReference type="NCBI Taxonomy" id="1071679"/>
    <lineage>
        <taxon>Bacteria</taxon>
        <taxon>Pseudomonadati</taxon>
        <taxon>Pseudomonadota</taxon>
        <taxon>Betaproteobacteria</taxon>
        <taxon>Burkholderiales</taxon>
        <taxon>Burkholderiaceae</taxon>
        <taxon>Caballeronia</taxon>
    </lineage>
</organism>
<dbReference type="Proteomes" id="UP000027439">
    <property type="component" value="Unassembled WGS sequence"/>
</dbReference>
<evidence type="ECO:0000256" key="1">
    <source>
        <dbReference type="SAM" id="Phobius"/>
    </source>
</evidence>
<dbReference type="eggNOG" id="ENOG502ZGQ6">
    <property type="taxonomic scope" value="Bacteria"/>
</dbReference>
<sequence>MRIRFIEDGNFSRWVRTGLLVVGILVMYVAYKYIPPAPFGGFVLLVGLGIAALGGYASRAHMLKIRPFDNSYKKARKSYEMKDEEQDKS</sequence>
<keyword evidence="5" id="KW-1185">Reference proteome</keyword>
<gene>
    <name evidence="3" type="ORF">BG57_05800</name>
    <name evidence="2" type="ORF">GCM10010985_14290</name>
</gene>
<dbReference type="EMBL" id="BMEG01000002">
    <property type="protein sequence ID" value="GGD61365.1"/>
    <property type="molecule type" value="Genomic_DNA"/>
</dbReference>
<protein>
    <recommendedName>
        <fullName evidence="6">Transmembrane protein</fullName>
    </recommendedName>
</protein>
<dbReference type="Proteomes" id="UP000597138">
    <property type="component" value="Unassembled WGS sequence"/>
</dbReference>
<evidence type="ECO:0008006" key="6">
    <source>
        <dbReference type="Google" id="ProtNLM"/>
    </source>
</evidence>
<evidence type="ECO:0000313" key="2">
    <source>
        <dbReference type="EMBL" id="GGD61365.1"/>
    </source>
</evidence>
<dbReference type="OrthoDB" id="9104095at2"/>
<evidence type="ECO:0000313" key="4">
    <source>
        <dbReference type="Proteomes" id="UP000027439"/>
    </source>
</evidence>
<reference evidence="3 4" key="2">
    <citation type="submission" date="2014-03" db="EMBL/GenBank/DDBJ databases">
        <title>Draft Genome Sequences of Four Burkholderia Strains.</title>
        <authorList>
            <person name="Liu X.Y."/>
            <person name="Li C.X."/>
            <person name="Xu J.H."/>
        </authorList>
    </citation>
    <scope>NUCLEOTIDE SEQUENCE [LARGE SCALE GENOMIC DNA]</scope>
    <source>
        <strain evidence="3 4">R27</strain>
    </source>
</reference>
<reference evidence="5" key="3">
    <citation type="journal article" date="2019" name="Int. J. Syst. Evol. Microbiol.">
        <title>The Global Catalogue of Microorganisms (GCM) 10K type strain sequencing project: providing services to taxonomists for standard genome sequencing and annotation.</title>
        <authorList>
            <consortium name="The Broad Institute Genomics Platform"/>
            <consortium name="The Broad Institute Genome Sequencing Center for Infectious Disease"/>
            <person name="Wu L."/>
            <person name="Ma J."/>
        </authorList>
    </citation>
    <scope>NUCLEOTIDE SEQUENCE [LARGE SCALE GENOMIC DNA]</scope>
    <source>
        <strain evidence="5">CGMCC 1.11013</strain>
    </source>
</reference>
<evidence type="ECO:0000313" key="3">
    <source>
        <dbReference type="EMBL" id="KDR34488.1"/>
    </source>
</evidence>
<accession>A0A069P1K3</accession>
<feature type="transmembrane region" description="Helical" evidence="1">
    <location>
        <begin position="37"/>
        <end position="57"/>
    </location>
</feature>
<reference evidence="2" key="4">
    <citation type="submission" date="2024-05" db="EMBL/GenBank/DDBJ databases">
        <authorList>
            <person name="Sun Q."/>
            <person name="Zhou Y."/>
        </authorList>
    </citation>
    <scope>NUCLEOTIDE SEQUENCE</scope>
    <source>
        <strain evidence="2">CGMCC 1.11013</strain>
    </source>
</reference>
<dbReference type="RefSeq" id="WP_035966016.1">
    <property type="nucleotide sequence ID" value="NZ_BMEG01000002.1"/>
</dbReference>